<accession>A0A1X1PQF8</accession>
<dbReference type="EMBL" id="NBYX01000001">
    <property type="protein sequence ID" value="ORT89225.1"/>
    <property type="molecule type" value="Genomic_DNA"/>
</dbReference>
<dbReference type="Proteomes" id="UP000193146">
    <property type="component" value="Unassembled WGS sequence"/>
</dbReference>
<evidence type="ECO:0000313" key="2">
    <source>
        <dbReference type="Proteomes" id="UP000193146"/>
    </source>
</evidence>
<organism evidence="1 2">
    <name type="scientific">Burkholderia puraquae</name>
    <dbReference type="NCBI Taxonomy" id="1904757"/>
    <lineage>
        <taxon>Bacteria</taxon>
        <taxon>Pseudomonadati</taxon>
        <taxon>Pseudomonadota</taxon>
        <taxon>Betaproteobacteria</taxon>
        <taxon>Burkholderiales</taxon>
        <taxon>Burkholderiaceae</taxon>
        <taxon>Burkholderia</taxon>
        <taxon>Burkholderia cepacia complex</taxon>
    </lineage>
</organism>
<name>A0A1X1PQF8_9BURK</name>
<evidence type="ECO:0000313" key="1">
    <source>
        <dbReference type="EMBL" id="ORT89225.1"/>
    </source>
</evidence>
<sequence length="64" mass="6823">MPPWPAGFPRLAARDRSTRLAAMSSHVLKIDPAPIGTAIAGARVLARAGGITMNRQTSFHLKSQ</sequence>
<comment type="caution">
    <text evidence="1">The sequence shown here is derived from an EMBL/GenBank/DDBJ whole genome shotgun (WGS) entry which is preliminary data.</text>
</comment>
<keyword evidence="2" id="KW-1185">Reference proteome</keyword>
<reference evidence="1 2" key="1">
    <citation type="submission" date="2017-04" db="EMBL/GenBank/DDBJ databases">
        <title>Burkholderia puraquae sp. nov., a novel Burkholderia cepacia complex species from hospital setting samples.</title>
        <authorList>
            <person name="Martina P."/>
            <person name="Leguizamon M."/>
            <person name="Prieto C."/>
            <person name="Sousa S."/>
            <person name="Montanaro P."/>
            <person name="Draghi W."/>
            <person name="Staembler M."/>
            <person name="Bettiol M."/>
            <person name="Figoli C."/>
            <person name="Palau J."/>
            <person name="Alvarez F."/>
            <person name="Benetti S."/>
            <person name="Anchat E."/>
            <person name="Vescina C."/>
            <person name="Ferreras J."/>
            <person name="Lasch P."/>
            <person name="Lagares A."/>
            <person name="Zorreguieta A."/>
            <person name="Yantorno O."/>
            <person name="Bosch A."/>
        </authorList>
    </citation>
    <scope>NUCLEOTIDE SEQUENCE [LARGE SCALE GENOMIC DNA]</scope>
    <source>
        <strain evidence="1 2">CAMPA 1040</strain>
    </source>
</reference>
<dbReference type="AlphaFoldDB" id="A0A1X1PQF8"/>
<gene>
    <name evidence="1" type="ORF">B7G54_03455</name>
</gene>
<dbReference type="RefSeq" id="WP_085037755.1">
    <property type="nucleotide sequence ID" value="NZ_CADIKG010000001.1"/>
</dbReference>
<protein>
    <submittedName>
        <fullName evidence="1">Uncharacterized protein</fullName>
    </submittedName>
</protein>
<proteinExistence type="predicted"/>